<keyword evidence="16" id="KW-0539">Nucleus</keyword>
<keyword evidence="15 19" id="KW-0234">DNA repair</keyword>
<dbReference type="AlphaFoldDB" id="A0AAE0YM07"/>
<organism evidence="25 26">
    <name type="scientific">Elysia crispata</name>
    <name type="common">lettuce slug</name>
    <dbReference type="NCBI Taxonomy" id="231223"/>
    <lineage>
        <taxon>Eukaryota</taxon>
        <taxon>Metazoa</taxon>
        <taxon>Spiralia</taxon>
        <taxon>Lophotrochozoa</taxon>
        <taxon>Mollusca</taxon>
        <taxon>Gastropoda</taxon>
        <taxon>Heterobranchia</taxon>
        <taxon>Euthyneura</taxon>
        <taxon>Panpulmonata</taxon>
        <taxon>Sacoglossa</taxon>
        <taxon>Placobranchoidea</taxon>
        <taxon>Plakobranchidae</taxon>
        <taxon>Elysia</taxon>
    </lineage>
</organism>
<dbReference type="GO" id="GO:0003677">
    <property type="term" value="F:DNA binding"/>
    <property type="evidence" value="ECO:0007669"/>
    <property type="project" value="InterPro"/>
</dbReference>
<dbReference type="SUPFAM" id="SSF56091">
    <property type="entry name" value="DNA ligase/mRNA capping enzyme, catalytic domain"/>
    <property type="match status" value="1"/>
</dbReference>
<evidence type="ECO:0000256" key="9">
    <source>
        <dbReference type="ARBA" id="ARBA00022763"/>
    </source>
</evidence>
<accession>A0AAE0YM07</accession>
<dbReference type="InterPro" id="IPR016059">
    <property type="entry name" value="DNA_ligase_ATP-dep_CS"/>
</dbReference>
<feature type="domain" description="BRCT" evidence="24">
    <location>
        <begin position="867"/>
        <end position="954"/>
    </location>
</feature>
<keyword evidence="13" id="KW-0460">Magnesium</keyword>
<keyword evidence="8 19" id="KW-0547">Nucleotide-binding</keyword>
<dbReference type="Pfam" id="PF01068">
    <property type="entry name" value="DNA_ligase_A_M"/>
    <property type="match status" value="1"/>
</dbReference>
<dbReference type="GO" id="GO:0008270">
    <property type="term" value="F:zinc ion binding"/>
    <property type="evidence" value="ECO:0007669"/>
    <property type="project" value="UniProtKB-KW"/>
</dbReference>
<dbReference type="PROSITE" id="PS50160">
    <property type="entry name" value="DNA_LIGASE_A3"/>
    <property type="match status" value="1"/>
</dbReference>
<proteinExistence type="inferred from homology"/>
<dbReference type="Proteomes" id="UP001283361">
    <property type="component" value="Unassembled WGS sequence"/>
</dbReference>
<keyword evidence="14 19" id="KW-0233">DNA recombination</keyword>
<dbReference type="NCBIfam" id="TIGR00574">
    <property type="entry name" value="dnl1"/>
    <property type="match status" value="1"/>
</dbReference>
<keyword evidence="17" id="KW-0131">Cell cycle</keyword>
<dbReference type="GO" id="GO:0005524">
    <property type="term" value="F:ATP binding"/>
    <property type="evidence" value="ECO:0007669"/>
    <property type="project" value="UniProtKB-KW"/>
</dbReference>
<dbReference type="SUPFAM" id="SSF117018">
    <property type="entry name" value="ATP-dependent DNA ligase DNA-binding domain"/>
    <property type="match status" value="1"/>
</dbReference>
<evidence type="ECO:0000256" key="21">
    <source>
        <dbReference type="SAM" id="MobiDB-lite"/>
    </source>
</evidence>
<dbReference type="Gene3D" id="1.10.3260.10">
    <property type="entry name" value="DNA ligase, ATP-dependent, N-terminal domain"/>
    <property type="match status" value="1"/>
</dbReference>
<keyword evidence="4 19" id="KW-0436">Ligase</keyword>
<comment type="subcellular location">
    <subcellularLocation>
        <location evidence="2">Nucleus</location>
    </subcellularLocation>
</comment>
<dbReference type="PANTHER" id="PTHR45674:SF9">
    <property type="entry name" value="DNA LIGASE 3"/>
    <property type="match status" value="1"/>
</dbReference>
<keyword evidence="9 19" id="KW-0227">DNA damage</keyword>
<dbReference type="FunFam" id="3.30.470.30:FF:000003">
    <property type="entry name" value="DNA ligase"/>
    <property type="match status" value="1"/>
</dbReference>
<evidence type="ECO:0000259" key="23">
    <source>
        <dbReference type="PROSITE" id="PS50160"/>
    </source>
</evidence>
<dbReference type="GO" id="GO:0051301">
    <property type="term" value="P:cell division"/>
    <property type="evidence" value="ECO:0007669"/>
    <property type="project" value="UniProtKB-KW"/>
</dbReference>
<dbReference type="GO" id="GO:0071897">
    <property type="term" value="P:DNA biosynthetic process"/>
    <property type="evidence" value="ECO:0007669"/>
    <property type="project" value="InterPro"/>
</dbReference>
<feature type="domain" description="ATP-dependent DNA ligase family profile" evidence="23">
    <location>
        <begin position="542"/>
        <end position="676"/>
    </location>
</feature>
<evidence type="ECO:0000256" key="4">
    <source>
        <dbReference type="ARBA" id="ARBA00022598"/>
    </source>
</evidence>
<dbReference type="CDD" id="cd07967">
    <property type="entry name" value="OBF_DNA_ligase_III"/>
    <property type="match status" value="1"/>
</dbReference>
<dbReference type="InterPro" id="IPR050191">
    <property type="entry name" value="ATP-dep_DNA_ligase"/>
</dbReference>
<dbReference type="PROSITE" id="PS50064">
    <property type="entry name" value="ZF_PARP_2"/>
    <property type="match status" value="1"/>
</dbReference>
<dbReference type="InterPro" id="IPR036420">
    <property type="entry name" value="BRCT_dom_sf"/>
</dbReference>
<dbReference type="Gene3D" id="3.40.50.10190">
    <property type="entry name" value="BRCT domain"/>
    <property type="match status" value="1"/>
</dbReference>
<dbReference type="Pfam" id="PF00645">
    <property type="entry name" value="zf-PARP"/>
    <property type="match status" value="1"/>
</dbReference>
<keyword evidence="10" id="KW-0863">Zinc-finger</keyword>
<dbReference type="Gene3D" id="3.30.1490.70">
    <property type="match status" value="1"/>
</dbReference>
<evidence type="ECO:0000256" key="2">
    <source>
        <dbReference type="ARBA" id="ARBA00004123"/>
    </source>
</evidence>
<dbReference type="InterPro" id="IPR036599">
    <property type="entry name" value="DNA_ligase_N_sf"/>
</dbReference>
<evidence type="ECO:0000256" key="20">
    <source>
        <dbReference type="RuleBase" id="RU004196"/>
    </source>
</evidence>
<dbReference type="EMBL" id="JAWDGP010005935">
    <property type="protein sequence ID" value="KAK3749599.1"/>
    <property type="molecule type" value="Genomic_DNA"/>
</dbReference>
<keyword evidence="12 19" id="KW-0067">ATP-binding</keyword>
<comment type="caution">
    <text evidence="25">The sequence shown here is derived from an EMBL/GenBank/DDBJ whole genome shotgun (WGS) entry which is preliminary data.</text>
</comment>
<dbReference type="Gene3D" id="3.30.1740.10">
    <property type="entry name" value="Zinc finger, PARP-type"/>
    <property type="match status" value="1"/>
</dbReference>
<evidence type="ECO:0000256" key="3">
    <source>
        <dbReference type="ARBA" id="ARBA00007572"/>
    </source>
</evidence>
<keyword evidence="6" id="KW-0235">DNA replication</keyword>
<reference evidence="25" key="1">
    <citation type="journal article" date="2023" name="G3 (Bethesda)">
        <title>A reference genome for the long-term kleptoplast-retaining sea slug Elysia crispata morphotype clarki.</title>
        <authorList>
            <person name="Eastman K.E."/>
            <person name="Pendleton A.L."/>
            <person name="Shaikh M.A."/>
            <person name="Suttiyut T."/>
            <person name="Ogas R."/>
            <person name="Tomko P."/>
            <person name="Gavelis G."/>
            <person name="Widhalm J.R."/>
            <person name="Wisecaver J.H."/>
        </authorList>
    </citation>
    <scope>NUCLEOTIDE SEQUENCE</scope>
    <source>
        <strain evidence="25">ECLA1</strain>
    </source>
</reference>
<evidence type="ECO:0000256" key="5">
    <source>
        <dbReference type="ARBA" id="ARBA00022618"/>
    </source>
</evidence>
<evidence type="ECO:0000256" key="19">
    <source>
        <dbReference type="RuleBase" id="RU000617"/>
    </source>
</evidence>
<keyword evidence="5" id="KW-0132">Cell division</keyword>
<dbReference type="Pfam" id="PF16759">
    <property type="entry name" value="LIG3_BRCT"/>
    <property type="match status" value="1"/>
</dbReference>
<evidence type="ECO:0000256" key="17">
    <source>
        <dbReference type="ARBA" id="ARBA00023306"/>
    </source>
</evidence>
<dbReference type="InterPro" id="IPR031916">
    <property type="entry name" value="LIG3_BRCT"/>
</dbReference>
<evidence type="ECO:0000313" key="26">
    <source>
        <dbReference type="Proteomes" id="UP001283361"/>
    </source>
</evidence>
<dbReference type="PROSITE" id="PS50172">
    <property type="entry name" value="BRCT"/>
    <property type="match status" value="1"/>
</dbReference>
<dbReference type="PROSITE" id="PS00333">
    <property type="entry name" value="DNA_LIGASE_A2"/>
    <property type="match status" value="1"/>
</dbReference>
<evidence type="ECO:0000256" key="12">
    <source>
        <dbReference type="ARBA" id="ARBA00022840"/>
    </source>
</evidence>
<dbReference type="GO" id="GO:0006273">
    <property type="term" value="P:lagging strand elongation"/>
    <property type="evidence" value="ECO:0007669"/>
    <property type="project" value="TreeGrafter"/>
</dbReference>
<dbReference type="PROSITE" id="PS00697">
    <property type="entry name" value="DNA_LIGASE_A1"/>
    <property type="match status" value="1"/>
</dbReference>
<evidence type="ECO:0000256" key="7">
    <source>
        <dbReference type="ARBA" id="ARBA00022723"/>
    </source>
</evidence>
<evidence type="ECO:0000256" key="11">
    <source>
        <dbReference type="ARBA" id="ARBA00022833"/>
    </source>
</evidence>
<name>A0AAE0YM07_9GAST</name>
<dbReference type="SUPFAM" id="SSF52113">
    <property type="entry name" value="BRCT domain"/>
    <property type="match status" value="1"/>
</dbReference>
<gene>
    <name evidence="25" type="ORF">RRG08_014575</name>
</gene>
<comment type="catalytic activity">
    <reaction evidence="18 19">
        <text>ATP + (deoxyribonucleotide)n-3'-hydroxyl + 5'-phospho-(deoxyribonucleotide)m = (deoxyribonucleotide)n+m + AMP + diphosphate.</text>
        <dbReference type="EC" id="6.5.1.1"/>
    </reaction>
</comment>
<evidence type="ECO:0000313" key="25">
    <source>
        <dbReference type="EMBL" id="KAK3749599.1"/>
    </source>
</evidence>
<evidence type="ECO:0000256" key="1">
    <source>
        <dbReference type="ARBA" id="ARBA00001946"/>
    </source>
</evidence>
<dbReference type="InterPro" id="IPR012308">
    <property type="entry name" value="DNA_ligase_ATP-dep_N"/>
</dbReference>
<evidence type="ECO:0000256" key="16">
    <source>
        <dbReference type="ARBA" id="ARBA00023242"/>
    </source>
</evidence>
<feature type="compositionally biased region" description="Acidic residues" evidence="21">
    <location>
        <begin position="806"/>
        <end position="815"/>
    </location>
</feature>
<dbReference type="InterPro" id="IPR001510">
    <property type="entry name" value="Znf_PARP"/>
</dbReference>
<protein>
    <recommendedName>
        <fullName evidence="19">DNA ligase</fullName>
        <ecNumber evidence="19">6.5.1.1</ecNumber>
    </recommendedName>
</protein>
<dbReference type="FunFam" id="2.40.50.140:FF:000085">
    <property type="entry name" value="DNA ligase"/>
    <property type="match status" value="1"/>
</dbReference>
<dbReference type="PROSITE" id="PS00347">
    <property type="entry name" value="ZF_PARP_1"/>
    <property type="match status" value="1"/>
</dbReference>
<dbReference type="FunFam" id="1.10.3260.10:FF:000002">
    <property type="entry name" value="DNA ligase"/>
    <property type="match status" value="1"/>
</dbReference>
<dbReference type="EC" id="6.5.1.1" evidence="19"/>
<dbReference type="GO" id="GO:0006310">
    <property type="term" value="P:DNA recombination"/>
    <property type="evidence" value="ECO:0007669"/>
    <property type="project" value="UniProtKB-KW"/>
</dbReference>
<dbReference type="PANTHER" id="PTHR45674">
    <property type="entry name" value="DNA LIGASE 1/3 FAMILY MEMBER"/>
    <property type="match status" value="1"/>
</dbReference>
<dbReference type="GO" id="GO:0070421">
    <property type="term" value="C:DNA ligase III-XRCC1 complex"/>
    <property type="evidence" value="ECO:0007669"/>
    <property type="project" value="TreeGrafter"/>
</dbReference>
<evidence type="ECO:0000256" key="13">
    <source>
        <dbReference type="ARBA" id="ARBA00022842"/>
    </source>
</evidence>
<evidence type="ECO:0000259" key="22">
    <source>
        <dbReference type="PROSITE" id="PS50064"/>
    </source>
</evidence>
<evidence type="ECO:0000256" key="6">
    <source>
        <dbReference type="ARBA" id="ARBA00022705"/>
    </source>
</evidence>
<dbReference type="Pfam" id="PF04675">
    <property type="entry name" value="DNA_ligase_A_N"/>
    <property type="match status" value="1"/>
</dbReference>
<dbReference type="SUPFAM" id="SSF50249">
    <property type="entry name" value="Nucleic acid-binding proteins"/>
    <property type="match status" value="1"/>
</dbReference>
<feature type="region of interest" description="Disordered" evidence="21">
    <location>
        <begin position="162"/>
        <end position="206"/>
    </location>
</feature>
<dbReference type="InterPro" id="IPR012340">
    <property type="entry name" value="NA-bd_OB-fold"/>
</dbReference>
<dbReference type="InterPro" id="IPR000977">
    <property type="entry name" value="DNA_ligase_ATP-dep"/>
</dbReference>
<evidence type="ECO:0000256" key="10">
    <source>
        <dbReference type="ARBA" id="ARBA00022771"/>
    </source>
</evidence>
<dbReference type="InterPro" id="IPR012309">
    <property type="entry name" value="DNA_ligase_ATP-dep_C"/>
</dbReference>
<dbReference type="InterPro" id="IPR012310">
    <property type="entry name" value="DNA_ligase_ATP-dep_cent"/>
</dbReference>
<dbReference type="Gene3D" id="3.30.470.30">
    <property type="entry name" value="DNA ligase/mRNA capping enzyme"/>
    <property type="match status" value="1"/>
</dbReference>
<keyword evidence="7" id="KW-0479">Metal-binding</keyword>
<sequence length="988" mass="110771">MISSFKQIQKAFAFHHPQKLCQLHSLPFGLNFWITRHFSSTGTSIMADNKYIVGYAKLGTSSCKKCKQKIEKGSLRIGKVTPNPFSDDGGDMKQWFHPSCIFETFVRARAATKKIEDTDDLEGFGDLQPEDKEVIKDLIEKFLAQCGNKASPRPKKMVQTVINNASPGKQSEKKTAVAGPSTESAGPSNTNTTPRKGLTSDTTDIDPFAEKDNSFRQFRRLCADIADENSYLGKTKLVKTYIIKGHSGDGFHGDLYLLMKHLLPGVVKSVYNLNNKQLVKLFSQIFGTSLKCMTDDLDQGDVAETIRIFFEESNILVPQKKSTLNLQEVDKYLEELSQVSKEDEQQRVLTKVAKRCTSNDLKMFVRLIKHDLRINAGAKHILDGLDPNAYAAFQASRDLKDVVDRVGRHKAEASEGGDSAQTKPSMKKSLSIRASLMTPVLPMLAEACRSVDQAMKKCPSGFYAEIKYDGERVQLHKRGDEFKYFSRSLKPVMDHKVRHFKDFIPKAFPTSSDLILDAEVLLVDNATGNPLPFGTLGVHKKASFQDATVCLFVFDCLLINDENLMERPIRERRKILEENMTIVKNRVHLSEIKLIKKPSDLQGLMSRVFAEGLEGLVLKDINSIYEPGKRHWLKVKKDYLNEGSMADSADLVVLGAYYGTGSKGGMMSIFLMGVHDPATDHWVTVSKCGSGLDDKTLETLNKELDMCKIGKDYSKVPSWLHLNKPLTPDFVVADPKKAPVWEIIGAEFSKAEIHTADGISIRFPRIQKFRDDKSWRDATNLPRLKTLFRQSKEKADLDMKRALRNDDDDDDDGSDNNEGSDNHTNGRPLGDIGQASSSAMQFTKKNLLKRQASGDSMEGGSPRKKSSLPNIFRGCRIILPQSVENYRQLKRYILAYDGDVLHPFQANQATHCIIAGDKQESNSHKSSSVINLSPDWLWACVKQSKLLPPGPFKEKVNSEVHSSLLQSHRQHLSRENVLQSRAYKIQAA</sequence>
<dbReference type="GO" id="GO:0003910">
    <property type="term" value="F:DNA ligase (ATP) activity"/>
    <property type="evidence" value="ECO:0007669"/>
    <property type="project" value="UniProtKB-EC"/>
</dbReference>
<evidence type="ECO:0000256" key="14">
    <source>
        <dbReference type="ARBA" id="ARBA00023172"/>
    </source>
</evidence>
<evidence type="ECO:0000259" key="24">
    <source>
        <dbReference type="PROSITE" id="PS50172"/>
    </source>
</evidence>
<dbReference type="InterPro" id="IPR001357">
    <property type="entry name" value="BRCT_dom"/>
</dbReference>
<comment type="similarity">
    <text evidence="3 20">Belongs to the ATP-dependent DNA ligase family.</text>
</comment>
<evidence type="ECO:0000256" key="15">
    <source>
        <dbReference type="ARBA" id="ARBA00023204"/>
    </source>
</evidence>
<feature type="compositionally biased region" description="Polar residues" evidence="21">
    <location>
        <begin position="181"/>
        <end position="202"/>
    </location>
</feature>
<keyword evidence="26" id="KW-1185">Reference proteome</keyword>
<feature type="domain" description="PARP-type" evidence="22">
    <location>
        <begin position="51"/>
        <end position="140"/>
    </location>
</feature>
<dbReference type="GO" id="GO:0006302">
    <property type="term" value="P:double-strand break repair"/>
    <property type="evidence" value="ECO:0007669"/>
    <property type="project" value="TreeGrafter"/>
</dbReference>
<dbReference type="Pfam" id="PF04679">
    <property type="entry name" value="DNA_ligase_A_C"/>
    <property type="match status" value="1"/>
</dbReference>
<evidence type="ECO:0000256" key="18">
    <source>
        <dbReference type="ARBA" id="ARBA00034003"/>
    </source>
</evidence>
<dbReference type="InterPro" id="IPR036957">
    <property type="entry name" value="Znf_PARP_sf"/>
</dbReference>
<comment type="cofactor">
    <cofactor evidence="1">
        <name>Mg(2+)</name>
        <dbReference type="ChEBI" id="CHEBI:18420"/>
    </cofactor>
</comment>
<dbReference type="SUPFAM" id="SSF57716">
    <property type="entry name" value="Glucocorticoid receptor-like (DNA-binding domain)"/>
    <property type="match status" value="1"/>
</dbReference>
<dbReference type="Gene3D" id="2.40.50.140">
    <property type="entry name" value="Nucleic acid-binding proteins"/>
    <property type="match status" value="1"/>
</dbReference>
<feature type="region of interest" description="Disordered" evidence="21">
    <location>
        <begin position="801"/>
        <end position="834"/>
    </location>
</feature>
<keyword evidence="11" id="KW-0862">Zinc</keyword>
<dbReference type="CDD" id="cd07902">
    <property type="entry name" value="Adenylation_DNA_ligase_III"/>
    <property type="match status" value="1"/>
</dbReference>
<evidence type="ECO:0000256" key="8">
    <source>
        <dbReference type="ARBA" id="ARBA00022741"/>
    </source>
</evidence>
<dbReference type="SMART" id="SM01336">
    <property type="entry name" value="zf-PARP"/>
    <property type="match status" value="1"/>
</dbReference>
<feature type="region of interest" description="Disordered" evidence="21">
    <location>
        <begin position="408"/>
        <end position="428"/>
    </location>
</feature>
<dbReference type="SMART" id="SM00292">
    <property type="entry name" value="BRCT"/>
    <property type="match status" value="1"/>
</dbReference>